<gene>
    <name evidence="2" type="ORF">NE237_010467</name>
</gene>
<sequence>MSVRVKVIYHYYGRSVEKWVDPDKYRYMDVVYDMYNSVLDHVKEGKNITFSVSSIPPEGKPNIAIKSDIDVVNILASSLEEDCFRLITFYVQVSPEYSKDYTVNKNPPSIAGRDGKSGIQSSEVPEWITPTSKYVGPASRVPKVAVRRGGFPQTRGTRGFPETGPGK</sequence>
<evidence type="ECO:0000313" key="2">
    <source>
        <dbReference type="EMBL" id="KAJ4979687.1"/>
    </source>
</evidence>
<feature type="region of interest" description="Disordered" evidence="1">
    <location>
        <begin position="146"/>
        <end position="167"/>
    </location>
</feature>
<organism evidence="2 3">
    <name type="scientific">Protea cynaroides</name>
    <dbReference type="NCBI Taxonomy" id="273540"/>
    <lineage>
        <taxon>Eukaryota</taxon>
        <taxon>Viridiplantae</taxon>
        <taxon>Streptophyta</taxon>
        <taxon>Embryophyta</taxon>
        <taxon>Tracheophyta</taxon>
        <taxon>Spermatophyta</taxon>
        <taxon>Magnoliopsida</taxon>
        <taxon>Proteales</taxon>
        <taxon>Proteaceae</taxon>
        <taxon>Protea</taxon>
    </lineage>
</organism>
<evidence type="ECO:0000313" key="3">
    <source>
        <dbReference type="Proteomes" id="UP001141806"/>
    </source>
</evidence>
<accession>A0A9Q0KZC8</accession>
<reference evidence="2" key="1">
    <citation type="journal article" date="2023" name="Plant J.">
        <title>The genome of the king protea, Protea cynaroides.</title>
        <authorList>
            <person name="Chang J."/>
            <person name="Duong T.A."/>
            <person name="Schoeman C."/>
            <person name="Ma X."/>
            <person name="Roodt D."/>
            <person name="Barker N."/>
            <person name="Li Z."/>
            <person name="Van de Peer Y."/>
            <person name="Mizrachi E."/>
        </authorList>
    </citation>
    <scope>NUCLEOTIDE SEQUENCE</scope>
    <source>
        <tissue evidence="2">Young leaves</tissue>
    </source>
</reference>
<dbReference type="Proteomes" id="UP001141806">
    <property type="component" value="Unassembled WGS sequence"/>
</dbReference>
<evidence type="ECO:0000256" key="1">
    <source>
        <dbReference type="SAM" id="MobiDB-lite"/>
    </source>
</evidence>
<proteinExistence type="predicted"/>
<dbReference type="EMBL" id="JAMYWD010000002">
    <property type="protein sequence ID" value="KAJ4979687.1"/>
    <property type="molecule type" value="Genomic_DNA"/>
</dbReference>
<protein>
    <submittedName>
        <fullName evidence="2">Uncharacterized protein</fullName>
    </submittedName>
</protein>
<name>A0A9Q0KZC8_9MAGN</name>
<comment type="caution">
    <text evidence="2">The sequence shown here is derived from an EMBL/GenBank/DDBJ whole genome shotgun (WGS) entry which is preliminary data.</text>
</comment>
<keyword evidence="3" id="KW-1185">Reference proteome</keyword>
<dbReference type="AlphaFoldDB" id="A0A9Q0KZC8"/>